<dbReference type="RefSeq" id="WP_380975867.1">
    <property type="nucleotide sequence ID" value="NZ_JBHTEF010000001.1"/>
</dbReference>
<evidence type="ECO:0000259" key="10">
    <source>
        <dbReference type="PROSITE" id="PS50109"/>
    </source>
</evidence>
<dbReference type="Pfam" id="PF00512">
    <property type="entry name" value="HisKA"/>
    <property type="match status" value="1"/>
</dbReference>
<evidence type="ECO:0000256" key="4">
    <source>
        <dbReference type="ARBA" id="ARBA00022553"/>
    </source>
</evidence>
<dbReference type="SUPFAM" id="SSF55874">
    <property type="entry name" value="ATPase domain of HSP90 chaperone/DNA topoisomerase II/histidine kinase"/>
    <property type="match status" value="1"/>
</dbReference>
<comment type="catalytic activity">
    <reaction evidence="1">
        <text>ATP + protein L-histidine = ADP + protein N-phospho-L-histidine.</text>
        <dbReference type="EC" id="2.7.13.3"/>
    </reaction>
</comment>
<dbReference type="PANTHER" id="PTHR45453">
    <property type="entry name" value="PHOSPHATE REGULON SENSOR PROTEIN PHOR"/>
    <property type="match status" value="1"/>
</dbReference>
<evidence type="ECO:0000256" key="1">
    <source>
        <dbReference type="ARBA" id="ARBA00000085"/>
    </source>
</evidence>
<keyword evidence="5" id="KW-0808">Transferase</keyword>
<keyword evidence="4" id="KW-0597">Phosphoprotein</keyword>
<comment type="subcellular location">
    <subcellularLocation>
        <location evidence="2">Cell membrane</location>
    </subcellularLocation>
</comment>
<protein>
    <recommendedName>
        <fullName evidence="8">Sensor-like histidine kinase SenX3</fullName>
        <ecNumber evidence="3">2.7.13.3</ecNumber>
    </recommendedName>
</protein>
<evidence type="ECO:0000256" key="6">
    <source>
        <dbReference type="ARBA" id="ARBA00022777"/>
    </source>
</evidence>
<feature type="domain" description="Histidine kinase" evidence="10">
    <location>
        <begin position="164"/>
        <end position="381"/>
    </location>
</feature>
<dbReference type="SUPFAM" id="SSF47384">
    <property type="entry name" value="Homodimeric domain of signal transducing histidine kinase"/>
    <property type="match status" value="1"/>
</dbReference>
<dbReference type="InterPro" id="IPR004358">
    <property type="entry name" value="Sig_transdc_His_kin-like_C"/>
</dbReference>
<evidence type="ECO:0000313" key="12">
    <source>
        <dbReference type="Proteomes" id="UP001596527"/>
    </source>
</evidence>
<evidence type="ECO:0000256" key="5">
    <source>
        <dbReference type="ARBA" id="ARBA00022679"/>
    </source>
</evidence>
<dbReference type="SMART" id="SM00387">
    <property type="entry name" value="HATPase_c"/>
    <property type="match status" value="1"/>
</dbReference>
<evidence type="ECO:0000256" key="3">
    <source>
        <dbReference type="ARBA" id="ARBA00012438"/>
    </source>
</evidence>
<dbReference type="InterPro" id="IPR003661">
    <property type="entry name" value="HisK_dim/P_dom"/>
</dbReference>
<name>A0ABW2SRS8_9ACTO</name>
<dbReference type="InterPro" id="IPR036097">
    <property type="entry name" value="HisK_dim/P_sf"/>
</dbReference>
<dbReference type="EC" id="2.7.13.3" evidence="3"/>
<comment type="caution">
    <text evidence="11">The sequence shown here is derived from an EMBL/GenBank/DDBJ whole genome shotgun (WGS) entry which is preliminary data.</text>
</comment>
<dbReference type="GO" id="GO:0016301">
    <property type="term" value="F:kinase activity"/>
    <property type="evidence" value="ECO:0007669"/>
    <property type="project" value="UniProtKB-KW"/>
</dbReference>
<dbReference type="PRINTS" id="PR00344">
    <property type="entry name" value="BCTRLSENSOR"/>
</dbReference>
<feature type="compositionally biased region" description="Basic and acidic residues" evidence="9">
    <location>
        <begin position="392"/>
        <end position="403"/>
    </location>
</feature>
<proteinExistence type="predicted"/>
<evidence type="ECO:0000313" key="11">
    <source>
        <dbReference type="EMBL" id="MFC7582053.1"/>
    </source>
</evidence>
<keyword evidence="6 11" id="KW-0418">Kinase</keyword>
<dbReference type="CDD" id="cd00075">
    <property type="entry name" value="HATPase"/>
    <property type="match status" value="1"/>
</dbReference>
<dbReference type="SMART" id="SM00388">
    <property type="entry name" value="HisKA"/>
    <property type="match status" value="1"/>
</dbReference>
<gene>
    <name evidence="11" type="ORF">ACFQWG_12695</name>
</gene>
<dbReference type="Proteomes" id="UP001596527">
    <property type="component" value="Unassembled WGS sequence"/>
</dbReference>
<sequence>MPDVLTLIVVAALGLLVGAVGVGAFRVSERQIDREGTVQAPAEADADRLPAEVLAVLTAIPEIAIVVDADDTIARAGATAYAKGLTRGDELAHEALVDLVRRVRDGGMPIEQELQVPRSPVRGAAVRDFDVRAAALPGGRVLVTAEDLTVRRRSEQTRRDFTANVSHELKTPVGAIQLLAETIADNPDDPEMIAHFAPKLRREAERLSVLIQDLIDLSRFQDPEALSTPVLVDIDEVVAVALARQETVAQSSGIELAGPRTPTGAQVWGNRDMLVTAVRNLLDNAVRYSDRGTRVSIGISVEDDLVNISVVDSGIGIPPADQDRIFERFYRVDPARSRNTGGTGLGLSIVKHVASDHGGTVTVWSRPGRGSTFTLVLPQAGEGDAAWSAARADGERTEEGNRT</sequence>
<dbReference type="InterPro" id="IPR036890">
    <property type="entry name" value="HATPase_C_sf"/>
</dbReference>
<evidence type="ECO:0000256" key="2">
    <source>
        <dbReference type="ARBA" id="ARBA00004236"/>
    </source>
</evidence>
<dbReference type="Gene3D" id="3.30.565.10">
    <property type="entry name" value="Histidine kinase-like ATPase, C-terminal domain"/>
    <property type="match status" value="1"/>
</dbReference>
<evidence type="ECO:0000256" key="9">
    <source>
        <dbReference type="SAM" id="MobiDB-lite"/>
    </source>
</evidence>
<dbReference type="Gene3D" id="1.10.287.130">
    <property type="match status" value="1"/>
</dbReference>
<feature type="region of interest" description="Disordered" evidence="9">
    <location>
        <begin position="384"/>
        <end position="403"/>
    </location>
</feature>
<dbReference type="PROSITE" id="PS50109">
    <property type="entry name" value="HIS_KIN"/>
    <property type="match status" value="1"/>
</dbReference>
<keyword evidence="7" id="KW-0902">Two-component regulatory system</keyword>
<dbReference type="Pfam" id="PF02518">
    <property type="entry name" value="HATPase_c"/>
    <property type="match status" value="1"/>
</dbReference>
<evidence type="ECO:0000256" key="8">
    <source>
        <dbReference type="ARBA" id="ARBA00039401"/>
    </source>
</evidence>
<dbReference type="CDD" id="cd00082">
    <property type="entry name" value="HisKA"/>
    <property type="match status" value="1"/>
</dbReference>
<dbReference type="InterPro" id="IPR003594">
    <property type="entry name" value="HATPase_dom"/>
</dbReference>
<dbReference type="InterPro" id="IPR050351">
    <property type="entry name" value="BphY/WalK/GraS-like"/>
</dbReference>
<dbReference type="EMBL" id="JBHTEF010000001">
    <property type="protein sequence ID" value="MFC7582053.1"/>
    <property type="molecule type" value="Genomic_DNA"/>
</dbReference>
<organism evidence="11 12">
    <name type="scientific">Schaalia naturae</name>
    <dbReference type="NCBI Taxonomy" id="635203"/>
    <lineage>
        <taxon>Bacteria</taxon>
        <taxon>Bacillati</taxon>
        <taxon>Actinomycetota</taxon>
        <taxon>Actinomycetes</taxon>
        <taxon>Actinomycetales</taxon>
        <taxon>Actinomycetaceae</taxon>
        <taxon>Schaalia</taxon>
    </lineage>
</organism>
<dbReference type="PANTHER" id="PTHR45453:SF1">
    <property type="entry name" value="PHOSPHATE REGULON SENSOR PROTEIN PHOR"/>
    <property type="match status" value="1"/>
</dbReference>
<dbReference type="InterPro" id="IPR005467">
    <property type="entry name" value="His_kinase_dom"/>
</dbReference>
<reference evidence="12" key="1">
    <citation type="journal article" date="2019" name="Int. J. Syst. Evol. Microbiol.">
        <title>The Global Catalogue of Microorganisms (GCM) 10K type strain sequencing project: providing services to taxonomists for standard genome sequencing and annotation.</title>
        <authorList>
            <consortium name="The Broad Institute Genomics Platform"/>
            <consortium name="The Broad Institute Genome Sequencing Center for Infectious Disease"/>
            <person name="Wu L."/>
            <person name="Ma J."/>
        </authorList>
    </citation>
    <scope>NUCLEOTIDE SEQUENCE [LARGE SCALE GENOMIC DNA]</scope>
    <source>
        <strain evidence="12">CCUG 56698</strain>
    </source>
</reference>
<evidence type="ECO:0000256" key="7">
    <source>
        <dbReference type="ARBA" id="ARBA00023012"/>
    </source>
</evidence>
<accession>A0ABW2SRS8</accession>
<keyword evidence="12" id="KW-1185">Reference proteome</keyword>